<gene>
    <name evidence="5" type="ORF">DXT89_16400</name>
</gene>
<dbReference type="InterPro" id="IPR001867">
    <property type="entry name" value="OmpR/PhoB-type_DNA-bd"/>
</dbReference>
<dbReference type="PROSITE" id="PS51755">
    <property type="entry name" value="OMPR_PHOB"/>
    <property type="match status" value="1"/>
</dbReference>
<dbReference type="InterPro" id="IPR016032">
    <property type="entry name" value="Sig_transdc_resp-reg_C-effctor"/>
</dbReference>
<organism evidence="5 6">
    <name type="scientific">Agrobacterium vitis</name>
    <name type="common">Rhizobium vitis</name>
    <dbReference type="NCBI Taxonomy" id="373"/>
    <lineage>
        <taxon>Bacteria</taxon>
        <taxon>Pseudomonadati</taxon>
        <taxon>Pseudomonadota</taxon>
        <taxon>Alphaproteobacteria</taxon>
        <taxon>Hyphomicrobiales</taxon>
        <taxon>Rhizobiaceae</taxon>
        <taxon>Rhizobium/Agrobacterium group</taxon>
        <taxon>Agrobacterium</taxon>
    </lineage>
</organism>
<dbReference type="Proteomes" id="UP000436911">
    <property type="component" value="Unassembled WGS sequence"/>
</dbReference>
<dbReference type="Gene3D" id="1.10.10.10">
    <property type="entry name" value="Winged helix-like DNA-binding domain superfamily/Winged helix DNA-binding domain"/>
    <property type="match status" value="1"/>
</dbReference>
<dbReference type="GO" id="GO:0000160">
    <property type="term" value="P:phosphorelay signal transduction system"/>
    <property type="evidence" value="ECO:0007669"/>
    <property type="project" value="InterPro"/>
</dbReference>
<protein>
    <submittedName>
        <fullName evidence="5">Winged helix family transcriptional regulator</fullName>
    </submittedName>
</protein>
<feature type="domain" description="OmpR/PhoB-type" evidence="4">
    <location>
        <begin position="168"/>
        <end position="271"/>
    </location>
</feature>
<dbReference type="CDD" id="cd00383">
    <property type="entry name" value="trans_reg_C"/>
    <property type="match status" value="1"/>
</dbReference>
<dbReference type="AlphaFoldDB" id="A0A7J4X3H1"/>
<dbReference type="InterPro" id="IPR036388">
    <property type="entry name" value="WH-like_DNA-bd_sf"/>
</dbReference>
<reference evidence="5 6" key="1">
    <citation type="submission" date="2018-08" db="EMBL/GenBank/DDBJ databases">
        <title>Genome sequencing of Agrobacterium vitis strain ICMP 10754.</title>
        <authorList>
            <person name="Visnovsky S.B."/>
            <person name="Pitman A.R."/>
        </authorList>
    </citation>
    <scope>NUCLEOTIDE SEQUENCE [LARGE SCALE GENOMIC DNA]</scope>
    <source>
        <strain evidence="5 6">ICMP 10754</strain>
    </source>
</reference>
<accession>A0A7J4X3H1</accession>
<name>A0A7J4X3H1_AGRVI</name>
<feature type="DNA-binding region" description="OmpR/PhoB-type" evidence="2">
    <location>
        <begin position="168"/>
        <end position="271"/>
    </location>
</feature>
<keyword evidence="1 2" id="KW-0238">DNA-binding</keyword>
<dbReference type="GO" id="GO:0006355">
    <property type="term" value="P:regulation of DNA-templated transcription"/>
    <property type="evidence" value="ECO:0007669"/>
    <property type="project" value="InterPro"/>
</dbReference>
<evidence type="ECO:0000256" key="1">
    <source>
        <dbReference type="ARBA" id="ARBA00023125"/>
    </source>
</evidence>
<evidence type="ECO:0000313" key="6">
    <source>
        <dbReference type="Proteomes" id="UP000436911"/>
    </source>
</evidence>
<evidence type="ECO:0000256" key="2">
    <source>
        <dbReference type="PROSITE-ProRule" id="PRU01091"/>
    </source>
</evidence>
<dbReference type="EMBL" id="QUSG01000008">
    <property type="protein sequence ID" value="KAA3526106.1"/>
    <property type="molecule type" value="Genomic_DNA"/>
</dbReference>
<evidence type="ECO:0000256" key="3">
    <source>
        <dbReference type="SAM" id="Coils"/>
    </source>
</evidence>
<dbReference type="Pfam" id="PF00486">
    <property type="entry name" value="Trans_reg_C"/>
    <property type="match status" value="1"/>
</dbReference>
<sequence length="282" mass="31446">MAFEEVDIVVEVSGSAHTGVSVGLTKMRKSKAKMKVSIKSDAWETLGFSPDDRFVLLVGRDNDFGMIRLQKNKTGKIRVVDRVAAHSSRFLQLSLGHRPEFVDRAEKAVACQWEKIDFTTLEIVLPNWADETNPARKARIQAKPPSVLAADREAERQARELAEAEQRRRTIELHEVAEEAARQTRKLLSAPDVELRADLNLTPKERALLSALAAKKGAVVSKEALLHLTYGSSDDAPDVKILDVMICKIRPKLPLSVRIETRFGQGYVLIGAWKDLFEKAVA</sequence>
<evidence type="ECO:0000313" key="5">
    <source>
        <dbReference type="EMBL" id="KAA3526106.1"/>
    </source>
</evidence>
<dbReference type="SMART" id="SM00862">
    <property type="entry name" value="Trans_reg_C"/>
    <property type="match status" value="1"/>
</dbReference>
<comment type="caution">
    <text evidence="5">The sequence shown here is derived from an EMBL/GenBank/DDBJ whole genome shotgun (WGS) entry which is preliminary data.</text>
</comment>
<keyword evidence="3" id="KW-0175">Coiled coil</keyword>
<evidence type="ECO:0000259" key="4">
    <source>
        <dbReference type="PROSITE" id="PS51755"/>
    </source>
</evidence>
<proteinExistence type="predicted"/>
<dbReference type="SUPFAM" id="SSF46894">
    <property type="entry name" value="C-terminal effector domain of the bipartite response regulators"/>
    <property type="match status" value="1"/>
</dbReference>
<dbReference type="GO" id="GO:0003677">
    <property type="term" value="F:DNA binding"/>
    <property type="evidence" value="ECO:0007669"/>
    <property type="project" value="UniProtKB-UniRule"/>
</dbReference>
<feature type="coiled-coil region" evidence="3">
    <location>
        <begin position="147"/>
        <end position="174"/>
    </location>
</feature>
<dbReference type="RefSeq" id="WP_149916847.1">
    <property type="nucleotide sequence ID" value="NZ_QUSG01000008.1"/>
</dbReference>